<protein>
    <recommendedName>
        <fullName evidence="7">Rhodopsin domain-containing protein</fullName>
    </recommendedName>
</protein>
<dbReference type="GO" id="GO:0016020">
    <property type="term" value="C:membrane"/>
    <property type="evidence" value="ECO:0007669"/>
    <property type="project" value="UniProtKB-SubCell"/>
</dbReference>
<dbReference type="GeneID" id="54553992"/>
<evidence type="ECO:0000256" key="2">
    <source>
        <dbReference type="ARBA" id="ARBA00022692"/>
    </source>
</evidence>
<dbReference type="PANTHER" id="PTHR33048">
    <property type="entry name" value="PTH11-LIKE INTEGRAL MEMBRANE PROTEIN (AFU_ORTHOLOGUE AFUA_5G11245)"/>
    <property type="match status" value="1"/>
</dbReference>
<comment type="subcellular location">
    <subcellularLocation>
        <location evidence="1">Membrane</location>
        <topology evidence="1">Multi-pass membrane protein</topology>
    </subcellularLocation>
</comment>
<accession>A0A6A6JLM9</accession>
<dbReference type="InterPro" id="IPR049326">
    <property type="entry name" value="Rhodopsin_dom_fungi"/>
</dbReference>
<feature type="transmembrane region" description="Helical" evidence="6">
    <location>
        <begin position="21"/>
        <end position="43"/>
    </location>
</feature>
<keyword evidence="2 6" id="KW-0812">Transmembrane</keyword>
<name>A0A6A6JLM9_WESOR</name>
<keyword evidence="9" id="KW-1185">Reference proteome</keyword>
<feature type="transmembrane region" description="Helical" evidence="6">
    <location>
        <begin position="111"/>
        <end position="130"/>
    </location>
</feature>
<dbReference type="RefSeq" id="XP_033654951.1">
    <property type="nucleotide sequence ID" value="XM_033800817.1"/>
</dbReference>
<feature type="transmembrane region" description="Helical" evidence="6">
    <location>
        <begin position="189"/>
        <end position="211"/>
    </location>
</feature>
<keyword evidence="4 6" id="KW-0472">Membrane</keyword>
<dbReference type="InterPro" id="IPR052337">
    <property type="entry name" value="SAT4-like"/>
</dbReference>
<dbReference type="Proteomes" id="UP000800097">
    <property type="component" value="Unassembled WGS sequence"/>
</dbReference>
<evidence type="ECO:0000313" key="9">
    <source>
        <dbReference type="Proteomes" id="UP000800097"/>
    </source>
</evidence>
<dbReference type="Pfam" id="PF20684">
    <property type="entry name" value="Fung_rhodopsin"/>
    <property type="match status" value="1"/>
</dbReference>
<feature type="transmembrane region" description="Helical" evidence="6">
    <location>
        <begin position="80"/>
        <end position="99"/>
    </location>
</feature>
<evidence type="ECO:0000256" key="4">
    <source>
        <dbReference type="ARBA" id="ARBA00023136"/>
    </source>
</evidence>
<proteinExistence type="inferred from homology"/>
<dbReference type="EMBL" id="ML986490">
    <property type="protein sequence ID" value="KAF2277412.1"/>
    <property type="molecule type" value="Genomic_DNA"/>
</dbReference>
<organism evidence="8 9">
    <name type="scientific">Westerdykella ornata</name>
    <dbReference type="NCBI Taxonomy" id="318751"/>
    <lineage>
        <taxon>Eukaryota</taxon>
        <taxon>Fungi</taxon>
        <taxon>Dikarya</taxon>
        <taxon>Ascomycota</taxon>
        <taxon>Pezizomycotina</taxon>
        <taxon>Dothideomycetes</taxon>
        <taxon>Pleosporomycetidae</taxon>
        <taxon>Pleosporales</taxon>
        <taxon>Sporormiaceae</taxon>
        <taxon>Westerdykella</taxon>
    </lineage>
</organism>
<evidence type="ECO:0000256" key="6">
    <source>
        <dbReference type="SAM" id="Phobius"/>
    </source>
</evidence>
<dbReference type="PANTHER" id="PTHR33048:SF149">
    <property type="entry name" value="UBID FAMILY DECARBOXYLASE"/>
    <property type="match status" value="1"/>
</dbReference>
<evidence type="ECO:0000313" key="8">
    <source>
        <dbReference type="EMBL" id="KAF2277412.1"/>
    </source>
</evidence>
<feature type="domain" description="Rhodopsin" evidence="7">
    <location>
        <begin position="10"/>
        <end position="200"/>
    </location>
</feature>
<reference evidence="8" key="1">
    <citation type="journal article" date="2020" name="Stud. Mycol.">
        <title>101 Dothideomycetes genomes: a test case for predicting lifestyles and emergence of pathogens.</title>
        <authorList>
            <person name="Haridas S."/>
            <person name="Albert R."/>
            <person name="Binder M."/>
            <person name="Bloem J."/>
            <person name="Labutti K."/>
            <person name="Salamov A."/>
            <person name="Andreopoulos B."/>
            <person name="Baker S."/>
            <person name="Barry K."/>
            <person name="Bills G."/>
            <person name="Bluhm B."/>
            <person name="Cannon C."/>
            <person name="Castanera R."/>
            <person name="Culley D."/>
            <person name="Daum C."/>
            <person name="Ezra D."/>
            <person name="Gonzalez J."/>
            <person name="Henrissat B."/>
            <person name="Kuo A."/>
            <person name="Liang C."/>
            <person name="Lipzen A."/>
            <person name="Lutzoni F."/>
            <person name="Magnuson J."/>
            <person name="Mondo S."/>
            <person name="Nolan M."/>
            <person name="Ohm R."/>
            <person name="Pangilinan J."/>
            <person name="Park H.-J."/>
            <person name="Ramirez L."/>
            <person name="Alfaro M."/>
            <person name="Sun H."/>
            <person name="Tritt A."/>
            <person name="Yoshinaga Y."/>
            <person name="Zwiers L.-H."/>
            <person name="Turgeon B."/>
            <person name="Goodwin S."/>
            <person name="Spatafora J."/>
            <person name="Crous P."/>
            <person name="Grigoriev I."/>
        </authorList>
    </citation>
    <scope>NUCLEOTIDE SEQUENCE</scope>
    <source>
        <strain evidence="8">CBS 379.55</strain>
    </source>
</reference>
<dbReference type="OrthoDB" id="3903189at2759"/>
<evidence type="ECO:0000256" key="1">
    <source>
        <dbReference type="ARBA" id="ARBA00004141"/>
    </source>
</evidence>
<dbReference type="AlphaFoldDB" id="A0A6A6JLM9"/>
<evidence type="ECO:0000256" key="5">
    <source>
        <dbReference type="ARBA" id="ARBA00038359"/>
    </source>
</evidence>
<keyword evidence="3 6" id="KW-1133">Transmembrane helix</keyword>
<evidence type="ECO:0000259" key="7">
    <source>
        <dbReference type="Pfam" id="PF20684"/>
    </source>
</evidence>
<gene>
    <name evidence="8" type="ORF">EI97DRAFT_457436</name>
</gene>
<comment type="similarity">
    <text evidence="5">Belongs to the SAT4 family.</text>
</comment>
<feature type="transmembrane region" description="Helical" evidence="6">
    <location>
        <begin position="150"/>
        <end position="177"/>
    </location>
</feature>
<sequence length="503" mass="55989">MLNRYARWRRVRSISLLAPDDWLMMTVVPAFYTTLIVSLNAIATGGGSNLYPPEQFGTFSKEEIQERIRGSKIVILSEQAMLNLIWTLKSSMLFLYARLSASTTHLRYIRALSVYVYLGWLALQITFFTACRPFRGYWSMPPPDPQCATYQTYAIVQAVFNLSSDVAMLAIPVPMLWGLRMPVKQKVGLGVVFGMGLFVVRDLLLFSSFLFPSTSILLSLSLCLLSSSSLLPPNSYTLPPSTPPASSSWIQYTSPQATHAKRLPSYIKITAATLTKINNLSSLYSTVYMLWYVREASVAVYVANLPSIWPLLREHLRCLRTHLSSYPNGAMGRTATGLPGYGLQGSTHTQRGHQVGSSRLHRSLHRGSKVGTTSTALAVGDEGIDLGRSNFHRCDHNGRSRQWSGSRDGNDIYGREFRHLGLGAGRRSLDSDEKVLNEDGSADWATAKEGGHKLEVHVDRTIEVTRGSWEGGSEDGRLERFKWEVETRAPTVKVEGPEGEVCR</sequence>
<evidence type="ECO:0000256" key="3">
    <source>
        <dbReference type="ARBA" id="ARBA00022989"/>
    </source>
</evidence>